<gene>
    <name evidence="1" type="ordered locus">PSMK_25170</name>
</gene>
<dbReference type="KEGG" id="phm:PSMK_25170"/>
<accession>I0IHD8</accession>
<protein>
    <submittedName>
        <fullName evidence="1">Uncharacterized protein</fullName>
    </submittedName>
</protein>
<dbReference type="EMBL" id="AP012338">
    <property type="protein sequence ID" value="BAM04676.1"/>
    <property type="molecule type" value="Genomic_DNA"/>
</dbReference>
<proteinExistence type="predicted"/>
<name>I0IHD8_PHYMF</name>
<dbReference type="STRING" id="1142394.PSMK_25170"/>
<dbReference type="AlphaFoldDB" id="I0IHD8"/>
<dbReference type="HOGENOM" id="CLU_2701596_0_0_0"/>
<keyword evidence="2" id="KW-1185">Reference proteome</keyword>
<evidence type="ECO:0000313" key="1">
    <source>
        <dbReference type="EMBL" id="BAM04676.1"/>
    </source>
</evidence>
<dbReference type="Proteomes" id="UP000007881">
    <property type="component" value="Chromosome"/>
</dbReference>
<organism evidence="1 2">
    <name type="scientific">Phycisphaera mikurensis (strain NBRC 102666 / KCTC 22515 / FYK2301M01)</name>
    <dbReference type="NCBI Taxonomy" id="1142394"/>
    <lineage>
        <taxon>Bacteria</taxon>
        <taxon>Pseudomonadati</taxon>
        <taxon>Planctomycetota</taxon>
        <taxon>Phycisphaerae</taxon>
        <taxon>Phycisphaerales</taxon>
        <taxon>Phycisphaeraceae</taxon>
        <taxon>Phycisphaera</taxon>
    </lineage>
</organism>
<evidence type="ECO:0000313" key="2">
    <source>
        <dbReference type="Proteomes" id="UP000007881"/>
    </source>
</evidence>
<reference evidence="1 2" key="1">
    <citation type="submission" date="2012-02" db="EMBL/GenBank/DDBJ databases">
        <title>Complete genome sequence of Phycisphaera mikurensis NBRC 102666.</title>
        <authorList>
            <person name="Ankai A."/>
            <person name="Hosoyama A."/>
            <person name="Terui Y."/>
            <person name="Sekine M."/>
            <person name="Fukai R."/>
            <person name="Kato Y."/>
            <person name="Nakamura S."/>
            <person name="Yamada-Narita S."/>
            <person name="Kawakoshi A."/>
            <person name="Fukunaga Y."/>
            <person name="Yamazaki S."/>
            <person name="Fujita N."/>
        </authorList>
    </citation>
    <scope>NUCLEOTIDE SEQUENCE [LARGE SCALE GENOMIC DNA]</scope>
    <source>
        <strain evidence="2">NBRC 102666 / KCTC 22515 / FYK2301M01</strain>
    </source>
</reference>
<sequence>MPCLPASPADRKTADRRGKALKTIRIRGSSLSVPPRWPPRKEGCFRLEAQPFGRHGDRLRDLCDGAKRLLVHG</sequence>